<protein>
    <submittedName>
        <fullName evidence="8">GTP-binding protein</fullName>
    </submittedName>
</protein>
<name>A0ABR9BB93_9RHOO</name>
<evidence type="ECO:0000313" key="9">
    <source>
        <dbReference type="Proteomes" id="UP000603602"/>
    </source>
</evidence>
<evidence type="ECO:0000313" key="8">
    <source>
        <dbReference type="EMBL" id="MBD8503612.1"/>
    </source>
</evidence>
<dbReference type="InterPro" id="IPR011629">
    <property type="entry name" value="CobW-like_C"/>
</dbReference>
<evidence type="ECO:0000256" key="6">
    <source>
        <dbReference type="ARBA" id="ARBA00049117"/>
    </source>
</evidence>
<evidence type="ECO:0000259" key="7">
    <source>
        <dbReference type="SMART" id="SM00833"/>
    </source>
</evidence>
<organism evidence="8 9">
    <name type="scientific">Thauera sedimentorum</name>
    <dbReference type="NCBI Taxonomy" id="2767595"/>
    <lineage>
        <taxon>Bacteria</taxon>
        <taxon>Pseudomonadati</taxon>
        <taxon>Pseudomonadota</taxon>
        <taxon>Betaproteobacteria</taxon>
        <taxon>Rhodocyclales</taxon>
        <taxon>Zoogloeaceae</taxon>
        <taxon>Thauera</taxon>
    </lineage>
</organism>
<keyword evidence="1" id="KW-0547">Nucleotide-binding</keyword>
<gene>
    <name evidence="8" type="ORF">IFO67_12020</name>
</gene>
<keyword evidence="9" id="KW-1185">Reference proteome</keyword>
<dbReference type="RefSeq" id="WP_187718435.1">
    <property type="nucleotide sequence ID" value="NZ_JACTAH010000002.1"/>
</dbReference>
<dbReference type="Gene3D" id="3.30.1220.10">
    <property type="entry name" value="CobW-like, C-terminal domain"/>
    <property type="match status" value="1"/>
</dbReference>
<dbReference type="SMART" id="SM00833">
    <property type="entry name" value="CobW_C"/>
    <property type="match status" value="1"/>
</dbReference>
<dbReference type="Pfam" id="PF02492">
    <property type="entry name" value="cobW"/>
    <property type="match status" value="1"/>
</dbReference>
<reference evidence="9" key="1">
    <citation type="submission" date="2023-07" db="EMBL/GenBank/DDBJ databases">
        <title>Thauera sp. CAU 1555 isolated from sand of Yaerae Beach.</title>
        <authorList>
            <person name="Kim W."/>
        </authorList>
    </citation>
    <scope>NUCLEOTIDE SEQUENCE [LARGE SCALE GENOMIC DNA]</scope>
    <source>
        <strain evidence="9">CAU 1555</strain>
    </source>
</reference>
<dbReference type="InterPro" id="IPR027417">
    <property type="entry name" value="P-loop_NTPase"/>
</dbReference>
<keyword evidence="3" id="KW-0143">Chaperone</keyword>
<keyword evidence="2" id="KW-0378">Hydrolase</keyword>
<comment type="similarity">
    <text evidence="4">Belongs to the SIMIBI class G3E GTPase family. ZNG1 subfamily.</text>
</comment>
<dbReference type="InterPro" id="IPR036627">
    <property type="entry name" value="CobW-likC_sf"/>
</dbReference>
<dbReference type="InterPro" id="IPR051316">
    <property type="entry name" value="Zinc-reg_GTPase_activator"/>
</dbReference>
<comment type="catalytic activity">
    <reaction evidence="6">
        <text>GTP + H2O = GDP + phosphate + H(+)</text>
        <dbReference type="Rhea" id="RHEA:19669"/>
        <dbReference type="ChEBI" id="CHEBI:15377"/>
        <dbReference type="ChEBI" id="CHEBI:15378"/>
        <dbReference type="ChEBI" id="CHEBI:37565"/>
        <dbReference type="ChEBI" id="CHEBI:43474"/>
        <dbReference type="ChEBI" id="CHEBI:58189"/>
    </reaction>
    <physiologicalReaction direction="left-to-right" evidence="6">
        <dbReference type="Rhea" id="RHEA:19670"/>
    </physiologicalReaction>
</comment>
<dbReference type="EMBL" id="JACYTO010000002">
    <property type="protein sequence ID" value="MBD8503612.1"/>
    <property type="molecule type" value="Genomic_DNA"/>
</dbReference>
<dbReference type="PANTHER" id="PTHR13748:SF62">
    <property type="entry name" value="COBW DOMAIN-CONTAINING PROTEIN"/>
    <property type="match status" value="1"/>
</dbReference>
<accession>A0ABR9BB93</accession>
<sequence length="383" mass="40900">MAADVPAGSAPASAADRRIPVTVLTGFLGAGKTTLLNWLLAQPGLDSAAVLINEFGEVGVDHLLVEKVDDTLVLLDSGCICCSVQGDLVRALKNLFMRALRREIPPVGRVLIETTGLADPAPVIHTLMEEPFIAERYRCDGVVTAVDTTHALDQLGAQREAVRQVAMADRLLLTKCDLADDDARATLAARLAELNPGAPQIEVRQGVPAEGGVDALFGCGLYSAAGKLPDVAAWLGEERARRLEAERAARSAPMAWRKGAPPARPAAAPARHDEGVSSYVIRFDEALQWYGFSDALGLILQVYGERILRVKGVLNVEGDPLPRVVQCVQHVAYPPTSLPAWPQTGPLSDRRSRLVFIVRDLPRSEVEVILASLAGQAPSAEAA</sequence>
<evidence type="ECO:0000256" key="5">
    <source>
        <dbReference type="ARBA" id="ARBA00045658"/>
    </source>
</evidence>
<dbReference type="SUPFAM" id="SSF90002">
    <property type="entry name" value="Hypothetical protein YjiA, C-terminal domain"/>
    <property type="match status" value="1"/>
</dbReference>
<dbReference type="Proteomes" id="UP000603602">
    <property type="component" value="Unassembled WGS sequence"/>
</dbReference>
<evidence type="ECO:0000256" key="3">
    <source>
        <dbReference type="ARBA" id="ARBA00023186"/>
    </source>
</evidence>
<dbReference type="Pfam" id="PF07683">
    <property type="entry name" value="CobW_C"/>
    <property type="match status" value="1"/>
</dbReference>
<feature type="domain" description="CobW C-terminal" evidence="7">
    <location>
        <begin position="276"/>
        <end position="374"/>
    </location>
</feature>
<dbReference type="CDD" id="cd03112">
    <property type="entry name" value="CobW-like"/>
    <property type="match status" value="1"/>
</dbReference>
<evidence type="ECO:0000256" key="1">
    <source>
        <dbReference type="ARBA" id="ARBA00022741"/>
    </source>
</evidence>
<dbReference type="InterPro" id="IPR003495">
    <property type="entry name" value="CobW/HypB/UreG_nucleotide-bd"/>
</dbReference>
<comment type="function">
    <text evidence="5">Zinc chaperone that directly transfers zinc cofactor to target proteins, thereby activating them. Zinc is transferred from the CXCC motif in the GTPase domain to the zinc binding site in target proteins in a process requiring GTP hydrolysis.</text>
</comment>
<dbReference type="PANTHER" id="PTHR13748">
    <property type="entry name" value="COBW-RELATED"/>
    <property type="match status" value="1"/>
</dbReference>
<evidence type="ECO:0000256" key="4">
    <source>
        <dbReference type="ARBA" id="ARBA00034320"/>
    </source>
</evidence>
<proteinExistence type="inferred from homology"/>
<dbReference type="SUPFAM" id="SSF52540">
    <property type="entry name" value="P-loop containing nucleoside triphosphate hydrolases"/>
    <property type="match status" value="1"/>
</dbReference>
<dbReference type="Gene3D" id="3.40.50.300">
    <property type="entry name" value="P-loop containing nucleotide triphosphate hydrolases"/>
    <property type="match status" value="1"/>
</dbReference>
<evidence type="ECO:0000256" key="2">
    <source>
        <dbReference type="ARBA" id="ARBA00022801"/>
    </source>
</evidence>
<comment type="caution">
    <text evidence="8">The sequence shown here is derived from an EMBL/GenBank/DDBJ whole genome shotgun (WGS) entry which is preliminary data.</text>
</comment>